<dbReference type="GO" id="GO:0046983">
    <property type="term" value="F:protein dimerization activity"/>
    <property type="evidence" value="ECO:0007669"/>
    <property type="project" value="InterPro"/>
</dbReference>
<keyword evidence="3" id="KW-1185">Reference proteome</keyword>
<dbReference type="SUPFAM" id="SSF53098">
    <property type="entry name" value="Ribonuclease H-like"/>
    <property type="match status" value="1"/>
</dbReference>
<evidence type="ECO:0000259" key="1">
    <source>
        <dbReference type="Pfam" id="PF05699"/>
    </source>
</evidence>
<proteinExistence type="predicted"/>
<protein>
    <submittedName>
        <fullName evidence="2">Unnamed protein product</fullName>
    </submittedName>
</protein>
<feature type="domain" description="HAT C-terminal dimerisation" evidence="1">
    <location>
        <begin position="68"/>
        <end position="131"/>
    </location>
</feature>
<evidence type="ECO:0000313" key="2">
    <source>
        <dbReference type="EMBL" id="GMF44275.1"/>
    </source>
</evidence>
<dbReference type="InterPro" id="IPR012337">
    <property type="entry name" value="RNaseH-like_sf"/>
</dbReference>
<accession>A0A9W6XSC7</accession>
<dbReference type="InterPro" id="IPR008906">
    <property type="entry name" value="HATC_C_dom"/>
</dbReference>
<evidence type="ECO:0000313" key="3">
    <source>
        <dbReference type="Proteomes" id="UP001165121"/>
    </source>
</evidence>
<name>A0A9W6XSC7_9STRA</name>
<dbReference type="AlphaFoldDB" id="A0A9W6XSC7"/>
<sequence>MLDHTKDTSLLTSEQQDETVNDLLALGARLQYSPSHVQQIRRELGQFMEAKSKWGGAKKRNYYADPSITWWTWIEVKIYPLLSTIAQSVFTVPSSSAAAKRSWSIFKYIHSTHRNRLTNENVIKLVFIYSNHGPKAATSEVDAATVSELNP</sequence>
<gene>
    <name evidence="2" type="ORF">Pfra01_001533800</name>
</gene>
<dbReference type="EMBL" id="BSXT01001658">
    <property type="protein sequence ID" value="GMF44275.1"/>
    <property type="molecule type" value="Genomic_DNA"/>
</dbReference>
<dbReference type="Pfam" id="PF05699">
    <property type="entry name" value="Dimer_Tnp_hAT"/>
    <property type="match status" value="1"/>
</dbReference>
<reference evidence="2" key="1">
    <citation type="submission" date="2023-04" db="EMBL/GenBank/DDBJ databases">
        <title>Phytophthora fragariaefolia NBRC 109709.</title>
        <authorList>
            <person name="Ichikawa N."/>
            <person name="Sato H."/>
            <person name="Tonouchi N."/>
        </authorList>
    </citation>
    <scope>NUCLEOTIDE SEQUENCE</scope>
    <source>
        <strain evidence="2">NBRC 109709</strain>
    </source>
</reference>
<organism evidence="2 3">
    <name type="scientific">Phytophthora fragariaefolia</name>
    <dbReference type="NCBI Taxonomy" id="1490495"/>
    <lineage>
        <taxon>Eukaryota</taxon>
        <taxon>Sar</taxon>
        <taxon>Stramenopiles</taxon>
        <taxon>Oomycota</taxon>
        <taxon>Peronosporomycetes</taxon>
        <taxon>Peronosporales</taxon>
        <taxon>Peronosporaceae</taxon>
        <taxon>Phytophthora</taxon>
    </lineage>
</organism>
<dbReference type="OrthoDB" id="89655at2759"/>
<comment type="caution">
    <text evidence="2">The sequence shown here is derived from an EMBL/GenBank/DDBJ whole genome shotgun (WGS) entry which is preliminary data.</text>
</comment>
<dbReference type="Proteomes" id="UP001165121">
    <property type="component" value="Unassembled WGS sequence"/>
</dbReference>